<keyword evidence="8" id="KW-0677">Repeat</keyword>
<keyword evidence="11" id="KW-0931">ER-Golgi transport</keyword>
<dbReference type="SMART" id="SM00028">
    <property type="entry name" value="TPR"/>
    <property type="match status" value="5"/>
</dbReference>
<gene>
    <name evidence="18" type="ORF">PhCBS80983_g05207</name>
</gene>
<keyword evidence="12" id="KW-0653">Protein transport</keyword>
<dbReference type="SMART" id="SM00320">
    <property type="entry name" value="WD40"/>
    <property type="match status" value="8"/>
</dbReference>
<feature type="repeat" description="WD" evidence="15">
    <location>
        <begin position="2117"/>
        <end position="2158"/>
    </location>
</feature>
<keyword evidence="13" id="KW-0333">Golgi apparatus</keyword>
<dbReference type="GO" id="GO:0006886">
    <property type="term" value="P:intracellular protein transport"/>
    <property type="evidence" value="ECO:0007669"/>
    <property type="project" value="InterPro"/>
</dbReference>
<comment type="catalytic activity">
    <reaction evidence="1">
        <text>All bonds known to be hydrolyzed by this endopeptidase have arginine in P1 and an acidic residue in P4. P6 is often occupied by an acidic residue or by a hydroxy-amino-acid residue, the phosphorylation of which enhances cleavage.</text>
        <dbReference type="EC" id="3.4.22.49"/>
    </reaction>
</comment>
<dbReference type="PRINTS" id="PR00320">
    <property type="entry name" value="GPROTEINBRPT"/>
</dbReference>
<dbReference type="InterPro" id="IPR019775">
    <property type="entry name" value="WD40_repeat_CS"/>
</dbReference>
<dbReference type="STRING" id="109895.A0A507DXH7"/>
<evidence type="ECO:0000313" key="19">
    <source>
        <dbReference type="Proteomes" id="UP000318582"/>
    </source>
</evidence>
<dbReference type="GO" id="GO:0000139">
    <property type="term" value="C:Golgi membrane"/>
    <property type="evidence" value="ECO:0007669"/>
    <property type="project" value="UniProtKB-SubCell"/>
</dbReference>
<dbReference type="SUPFAM" id="SSF82171">
    <property type="entry name" value="DPP6 N-terminal domain-like"/>
    <property type="match status" value="1"/>
</dbReference>
<dbReference type="Proteomes" id="UP000318582">
    <property type="component" value="Unassembled WGS sequence"/>
</dbReference>
<evidence type="ECO:0000256" key="15">
    <source>
        <dbReference type="PROSITE-ProRule" id="PRU00221"/>
    </source>
</evidence>
<dbReference type="GO" id="GO:0072686">
    <property type="term" value="C:mitotic spindle"/>
    <property type="evidence" value="ECO:0007669"/>
    <property type="project" value="TreeGrafter"/>
</dbReference>
<evidence type="ECO:0000256" key="1">
    <source>
        <dbReference type="ARBA" id="ARBA00000451"/>
    </source>
</evidence>
<dbReference type="InterPro" id="IPR006692">
    <property type="entry name" value="Beta-prop_COPA/B_2nd"/>
</dbReference>
<dbReference type="Pfam" id="PF00400">
    <property type="entry name" value="WD40"/>
    <property type="match status" value="6"/>
</dbReference>
<evidence type="ECO:0000256" key="10">
    <source>
        <dbReference type="ARBA" id="ARBA00022829"/>
    </source>
</evidence>
<dbReference type="InterPro" id="IPR036322">
    <property type="entry name" value="WD40_repeat_dom_sf"/>
</dbReference>
<evidence type="ECO:0000256" key="4">
    <source>
        <dbReference type="ARBA" id="ARBA00012489"/>
    </source>
</evidence>
<dbReference type="PANTHER" id="PTHR12792:SF0">
    <property type="entry name" value="SEPARIN"/>
    <property type="match status" value="1"/>
</dbReference>
<keyword evidence="6" id="KW-0963">Cytoplasm</keyword>
<dbReference type="InterPro" id="IPR019734">
    <property type="entry name" value="TPR_rpt"/>
</dbReference>
<keyword evidence="14" id="KW-0472">Membrane</keyword>
<dbReference type="InterPro" id="IPR056176">
    <property type="entry name" value="TPR_COPA_B"/>
</dbReference>
<dbReference type="InterPro" id="IPR047312">
    <property type="entry name" value="Coatomer_alpha_WD-assoc_reg"/>
</dbReference>
<feature type="region of interest" description="Disordered" evidence="16">
    <location>
        <begin position="1335"/>
        <end position="1358"/>
    </location>
</feature>
<keyword evidence="10" id="KW-0159">Chromosome partition</keyword>
<feature type="region of interest" description="Disordered" evidence="16">
    <location>
        <begin position="124"/>
        <end position="147"/>
    </location>
</feature>
<evidence type="ECO:0000256" key="7">
    <source>
        <dbReference type="ARBA" id="ARBA00022574"/>
    </source>
</evidence>
<dbReference type="PROSITE" id="PS51700">
    <property type="entry name" value="SEPARIN"/>
    <property type="match status" value="1"/>
</dbReference>
<evidence type="ECO:0000256" key="9">
    <source>
        <dbReference type="ARBA" id="ARBA00022801"/>
    </source>
</evidence>
<dbReference type="GO" id="GO:0044732">
    <property type="term" value="C:mitotic spindle pole body"/>
    <property type="evidence" value="ECO:0007669"/>
    <property type="project" value="TreeGrafter"/>
</dbReference>
<proteinExistence type="predicted"/>
<dbReference type="InterPro" id="IPR015943">
    <property type="entry name" value="WD40/YVTN_repeat-like_dom_sf"/>
</dbReference>
<evidence type="ECO:0000256" key="12">
    <source>
        <dbReference type="ARBA" id="ARBA00022927"/>
    </source>
</evidence>
<keyword evidence="19" id="KW-1185">Reference proteome</keyword>
<protein>
    <recommendedName>
        <fullName evidence="4">separase</fullName>
        <ecNumber evidence="4">3.4.22.49</ecNumber>
    </recommendedName>
</protein>
<evidence type="ECO:0000256" key="8">
    <source>
        <dbReference type="ARBA" id="ARBA00022737"/>
    </source>
</evidence>
<evidence type="ECO:0000256" key="14">
    <source>
        <dbReference type="ARBA" id="ARBA00023136"/>
    </source>
</evidence>
<dbReference type="Pfam" id="PF04053">
    <property type="entry name" value="B-prop_COPA_B_2nd"/>
    <property type="match status" value="1"/>
</dbReference>
<evidence type="ECO:0000256" key="6">
    <source>
        <dbReference type="ARBA" id="ARBA00022490"/>
    </source>
</evidence>
<sequence length="3335" mass="372069">MQRLAPGRRCEVVLDDLLAAVGDVTTCTPTVVEQMHRFFEPALEKENMGVVTKPRASRRPGSQNIENCVLVETSKPGRLGRTANTNGTKALAARLGPGASAIAQQCLKTIATLVAASSSLKTGGCRQSNDPMSSAASSGRPLPCSAGPVVGQRSLERKIKDKTCRAELVTSISKINDRRIGRVPDIDHVELLTDCFESALAVLFAIEGEIDVTLFDMERMACKFASRLVELHKCDRAGRILAWIHARLWPNVDSSATPQRQLGILPVHRSRRPAGPVSSARPSKSFSKAESPSHFLLRAPVAQNAGSTSRLHCELTYMTVALRCWLAHTDRRDFVSVDILLMQPGGIYDRCKLLKQSDVAGGSQFAEVIFRALYRAALSDKENPFLVLKFRTAALQFFVESPILTDSAFAEQALKFGLLFEQATLKADATKRYDALLSYYAVILDLAQSLLRTGRRPTANMCKWLKSDRNDLVAAAMEYVKVIAGSNPSPDICDLVTTTSSSFTNLEGYISQLQNSESERSFKNSTTSSLQASVNCMHAQATEVRDSKLAGPAVQTILRAFSHTSGLLWKATEDVAVKEIATGVNDYHEAWRLILLATIEFHQALSISIERIECDDLKLAFVRLAPTMVALYNTLGRLENILNPGDSKTYFNTLERAVQLCETCGLTDALKSTGNTFFFLGGLQYMRKQWSRAKKDFSRACALLSRILECSSQEPPSAQHAGDVLQLSKRYEYLATCHFNTGERQYALSALKEAMLVLSRPGSGCRNGDDSALSSNMRMLVDKHVKYQILGSDEDYFIVPDLLGLKNTIEDHAYLSALARYELEVLEAMVSPNKSINARMRVIDWLLAAYEENTSHPGESSAISCFQTAIEILTRTASERTYGEDATVHCQSENDLAIAYSLLGMSLNEEDQFEVKPFALALKLWKKLLKRVPLFSSSLKITINEPKARAFFHDMKATFQYMQTLANYFKMLKQSLNLIICSRLLLRLTTLLATCKETTQLAAVQYAEIGLAYLTMGYTGQAGVALAQSRALIKVQQSADDSIYCQLCYSYYLCHIGNLLKCENMFQSILPPSVDLKAILGTDSQYTFLVALSALAFHIRSQLYLGQGKLALAIGDAERSLRVLNRVCKKLGTLSNDVAELTTAMEQVSVTDLKLQTTQRVAPRGVLLEFAQWQLLQLLLDVYMWLGQLYVYRGSIMEAEHFYSQGLQLANAAHSEIYSGEFLLCSSEIAYRQQQLTESKLKIEKALACQLKVTPDIAVRDVVLCKLHRGNLQLRADENEDALTLFGEAEVLLDEAMSQRVIAQLEERDIGGEETPQESRQAPAHVPTKVTRKTVVKKVARSAPTKRAPAKSSPPLDKQVPSDEFECFILSDIKVDVFSATASGLCKLGRFDEAEKKLVEGNALEHTGSHQMEYAVTAAQLKFHKLMAALRSNPLLSIFSESAFSLPWNVPKRVTDNLKQTKQQKAKVALHNSITNVVEQFIDTFGMLLPHGSSHLIHQICHGIAFLNVAQAYLTYGRDEKDAEQLAWTSISYLELSKGLTFKREMLAYLCEKVKRQDRKADSLKWPSNNAIPDTKEAPESVEEKLYDLHLSDANVSPDEYIRNIVAMLPSNWIVCSISLDLLRDDMFLTRLQKGHAPVIVRLPLQRQAMRNMNDSGLSYAAVVAELQEILDASNATTRDSAACSSKAEKKRWWKTRQELDERMKALLAQVETSWLGAFKGLLATDNFNSNNDIAAALKSFGDSLKKIVYEAVGKKSSRAKRPAMLEIDPELCRMLLRLGPDPEYDDVEDALFYMMDAYQFSGVGIDYDEINLDGLVDEMRDAHAEFYRAYNQLKKQADEHAELQQHIILIPDKHLLMFPWESIPILRKEAVCRLPSIFFLKNTLASQRFEGEDGELTADRQSAYYMLNPSGDLTKTESTFKPFVTSHESWTGLIGEAPTEDTCALALESKDLYIYFGHGGGEQFIRGHRIRGLKSCAVALLLGCSSGCLKPAGEFDPSGTPISYILGGSRAVVANLWDVTDGDIDRFSHKMFDEWDLGGDSEVGPGSRRSIDEAVMRSRDVCKLKSAPKMLSKFETKSNRVKGLAFHPKRPWILASLHNGSVQLWDYKMGTLIDRFDEHEGPVRGVAFHHSQPLFVSGGDDYKIKVWNWKTRRCLFTLNGHIDYIRTLAFHHESPWILSASDDQTIRIWNWQSRNCISILTGHNHYVMSAQFHPKDDLVVSASLDQTIRVWDISGLRKKHAAAPGSAPVDYESRMGPGGQADLFGNTDAMVKYVLEGHDRGVNWATFHPNLPLIVSSSDDRTIKLWRMNETRAWEVDTCRGHYNNVSSVLFHPRQDLIISDSEDKTIRIWDMTKRTALQTFRREHDRFWILTAHPELNLFAAGHDTGLIVFKLERERPAHAIHQNMLYYVKDKFLRSYDFGSGNDVPVITIRRGVTGQSAPPRALSYNPAEHCVLITSAHDGGIYELYNLPREQGSGESVESKRGSGQSAVFVARNRFAVLDKQTQQITIKDLKNEAVKQFKPNMTVQDIFYAGAKNMILTTATSVVLYDTELRTSVAELSVNGVRYVVWSPDMSMVAFLSKHTIVIATKEFEQLCLIHETIKIKSGAWDEIGVFLYSTLNHIKYALPQGDNGIIRTVEQPVYLTKVKGKNVLCLDRDGKVRAIAIDPTEYRFKLALVRKNYNEVLHLIRTSNLVGQSIIAYLQKKGYPEVALHFVKDAKTRFELAIECGNLSVAVETATTIDRDESWQKLALEALKQGNHQVLEMAYQRVKNFERLSFLYLITGNIDKLKRMLKIAERRNDTMSRFHNALYLGDVEEQITLLKDVGQLPLAYLAAKTHGLQDEAAAILAQAGLETPPTLPSNGQLLKTPTPLLRQGNWPQLPVSRGFFEEGLVGGVQITGAPTETQVMHDVGGWADTEADDPYTSEDGPRSAGLNMPAELDVGDGQGWGLDDDLDLPHAPQAVHNASTEAATFQAPTPGTNFSDAWVRNSALAADHAAAGSFESAMQLLSRQIGATNFAPLQPLLMRAWQASRVYMPTNASLAPLAIPLQRQVDRSLPHAAFKFSGLLAKLQEAYAATTAGRFSDALNHFKAIIHQIVLTVVARDDEAAEVQQLVDSCREYIIALRMELNKRDQEAKRVIEMAVYFTHCQLQPAHHQLSLMAAMKACFQSRNFVMASHFAQRLLEMNPSPTLAQKARALQERCQQNPTDAIPVEYDQYNPFVICGSSLSPIYRGSPAVKCPYCRSSFKPEFSGKLSTLRYKVEEVFVLPLDVDMPVHFDGEVDSENVMANRVHPLVIALTKRYHRKTGKGLLLEVFNLKNLSLSQFATVSNSS</sequence>
<feature type="repeat" description="WD" evidence="15">
    <location>
        <begin position="2320"/>
        <end position="2361"/>
    </location>
</feature>
<feature type="domain" description="Peptidase C50" evidence="17">
    <location>
        <begin position="1901"/>
        <end position="1996"/>
    </location>
</feature>
<keyword evidence="9" id="KW-0378">Hydrolase</keyword>
<comment type="subcellular location">
    <subcellularLocation>
        <location evidence="3">Cytoplasm</location>
    </subcellularLocation>
    <subcellularLocation>
        <location evidence="2">Golgi apparatus membrane</location>
        <topology evidence="2">Peripheral membrane protein</topology>
        <orientation evidence="2">Cytoplasmic side</orientation>
    </subcellularLocation>
</comment>
<dbReference type="CDD" id="cd00200">
    <property type="entry name" value="WD40"/>
    <property type="match status" value="1"/>
</dbReference>
<evidence type="ECO:0000256" key="5">
    <source>
        <dbReference type="ARBA" id="ARBA00022448"/>
    </source>
</evidence>
<evidence type="ECO:0000256" key="13">
    <source>
        <dbReference type="ARBA" id="ARBA00023034"/>
    </source>
</evidence>
<dbReference type="GO" id="GO:0030126">
    <property type="term" value="C:COPI vesicle coat"/>
    <property type="evidence" value="ECO:0007669"/>
    <property type="project" value="InterPro"/>
</dbReference>
<evidence type="ECO:0000256" key="2">
    <source>
        <dbReference type="ARBA" id="ARBA00004255"/>
    </source>
</evidence>
<dbReference type="PROSITE" id="PS50082">
    <property type="entry name" value="WD_REPEATS_2"/>
    <property type="match status" value="6"/>
</dbReference>
<dbReference type="InterPro" id="IPR030397">
    <property type="entry name" value="SEPARIN_core_dom"/>
</dbReference>
<dbReference type="GO" id="GO:0005634">
    <property type="term" value="C:nucleus"/>
    <property type="evidence" value="ECO:0007669"/>
    <property type="project" value="InterPro"/>
</dbReference>
<dbReference type="Pfam" id="PF03568">
    <property type="entry name" value="Separin_C"/>
    <property type="match status" value="1"/>
</dbReference>
<evidence type="ECO:0000259" key="17">
    <source>
        <dbReference type="PROSITE" id="PS51700"/>
    </source>
</evidence>
<dbReference type="CDD" id="cd22948">
    <property type="entry name" value="Coatomer_WDAD_alpha"/>
    <property type="match status" value="1"/>
</dbReference>
<dbReference type="InterPro" id="IPR005314">
    <property type="entry name" value="Peptidase_C50"/>
</dbReference>
<dbReference type="PANTHER" id="PTHR12792">
    <property type="entry name" value="EXTRA SPINDLE POLES 1-RELATED"/>
    <property type="match status" value="1"/>
</dbReference>
<keyword evidence="7 15" id="KW-0853">WD repeat</keyword>
<dbReference type="GO" id="GO:0005198">
    <property type="term" value="F:structural molecule activity"/>
    <property type="evidence" value="ECO:0007669"/>
    <property type="project" value="InterPro"/>
</dbReference>
<keyword evidence="5" id="KW-0813">Transport</keyword>
<dbReference type="SUPFAM" id="SSF50978">
    <property type="entry name" value="WD40 repeat-like"/>
    <property type="match status" value="1"/>
</dbReference>
<dbReference type="Pfam" id="PF23953">
    <property type="entry name" value="TPR_COPA_B"/>
    <property type="match status" value="1"/>
</dbReference>
<feature type="repeat" description="WD" evidence="15">
    <location>
        <begin position="2276"/>
        <end position="2317"/>
    </location>
</feature>
<organism evidence="18 19">
    <name type="scientific">Powellomyces hirtus</name>
    <dbReference type="NCBI Taxonomy" id="109895"/>
    <lineage>
        <taxon>Eukaryota</taxon>
        <taxon>Fungi</taxon>
        <taxon>Fungi incertae sedis</taxon>
        <taxon>Chytridiomycota</taxon>
        <taxon>Chytridiomycota incertae sedis</taxon>
        <taxon>Chytridiomycetes</taxon>
        <taxon>Spizellomycetales</taxon>
        <taxon>Powellomycetaceae</taxon>
        <taxon>Powellomyces</taxon>
    </lineage>
</organism>
<dbReference type="GO" id="GO:0051307">
    <property type="term" value="P:meiotic chromosome separation"/>
    <property type="evidence" value="ECO:0007669"/>
    <property type="project" value="TreeGrafter"/>
</dbReference>
<dbReference type="GO" id="GO:0004197">
    <property type="term" value="F:cysteine-type endopeptidase activity"/>
    <property type="evidence" value="ECO:0007669"/>
    <property type="project" value="InterPro"/>
</dbReference>
<dbReference type="InterPro" id="IPR010714">
    <property type="entry name" value="Coatomer_asu_C"/>
</dbReference>
<feature type="repeat" description="WD" evidence="15">
    <location>
        <begin position="2201"/>
        <end position="2242"/>
    </location>
</feature>
<dbReference type="PROSITE" id="PS50294">
    <property type="entry name" value="WD_REPEATS_REGION"/>
    <property type="match status" value="5"/>
</dbReference>
<dbReference type="FunFam" id="2.130.10.10:FF:000010">
    <property type="entry name" value="Coatomer subunit alpha"/>
    <property type="match status" value="1"/>
</dbReference>
<dbReference type="Pfam" id="PF06957">
    <property type="entry name" value="COPI_C"/>
    <property type="match status" value="1"/>
</dbReference>
<feature type="repeat" description="WD" evidence="15">
    <location>
        <begin position="2159"/>
        <end position="2200"/>
    </location>
</feature>
<accession>A0A507DXH7</accession>
<feature type="compositionally biased region" description="Polar residues" evidence="16">
    <location>
        <begin position="124"/>
        <end position="137"/>
    </location>
</feature>
<dbReference type="InterPro" id="IPR001680">
    <property type="entry name" value="WD40_rpt"/>
</dbReference>
<dbReference type="PROSITE" id="PS00678">
    <property type="entry name" value="WD_REPEATS_1"/>
    <property type="match status" value="1"/>
</dbReference>
<dbReference type="Gene3D" id="1.25.40.10">
    <property type="entry name" value="Tetratricopeptide repeat domain"/>
    <property type="match status" value="1"/>
</dbReference>
<dbReference type="EC" id="3.4.22.49" evidence="4"/>
<dbReference type="Gene3D" id="1.25.40.470">
    <property type="match status" value="1"/>
</dbReference>
<dbReference type="InterPro" id="IPR020472">
    <property type="entry name" value="WD40_PAC1"/>
</dbReference>
<dbReference type="InterPro" id="IPR011990">
    <property type="entry name" value="TPR-like_helical_dom_sf"/>
</dbReference>
<dbReference type="GO" id="GO:0006508">
    <property type="term" value="P:proteolysis"/>
    <property type="evidence" value="ECO:0007669"/>
    <property type="project" value="InterPro"/>
</dbReference>
<comment type="caution">
    <text evidence="18">The sequence shown here is derived from an EMBL/GenBank/DDBJ whole genome shotgun (WGS) entry which is preliminary data.</text>
</comment>
<feature type="repeat" description="WD" evidence="15">
    <location>
        <begin position="2075"/>
        <end position="2116"/>
    </location>
</feature>
<reference evidence="18 19" key="1">
    <citation type="journal article" date="2019" name="Sci. Rep.">
        <title>Comparative genomics of chytrid fungi reveal insights into the obligate biotrophic and pathogenic lifestyle of Synchytrium endobioticum.</title>
        <authorList>
            <person name="van de Vossenberg B.T.L.H."/>
            <person name="Warris S."/>
            <person name="Nguyen H.D.T."/>
            <person name="van Gent-Pelzer M.P.E."/>
            <person name="Joly D.L."/>
            <person name="van de Geest H.C."/>
            <person name="Bonants P.J.M."/>
            <person name="Smith D.S."/>
            <person name="Levesque C.A."/>
            <person name="van der Lee T.A.J."/>
        </authorList>
    </citation>
    <scope>NUCLEOTIDE SEQUENCE [LARGE SCALE GENOMIC DNA]</scope>
    <source>
        <strain evidence="18 19">CBS 809.83</strain>
    </source>
</reference>
<evidence type="ECO:0000256" key="11">
    <source>
        <dbReference type="ARBA" id="ARBA00022892"/>
    </source>
</evidence>
<dbReference type="FunFam" id="1.25.40.470:FF:000002">
    <property type="entry name" value="Coatomer subunit alpha"/>
    <property type="match status" value="1"/>
</dbReference>
<evidence type="ECO:0000256" key="16">
    <source>
        <dbReference type="SAM" id="MobiDB-lite"/>
    </source>
</evidence>
<dbReference type="EMBL" id="QEAQ01000103">
    <property type="protein sequence ID" value="TPX55580.1"/>
    <property type="molecule type" value="Genomic_DNA"/>
</dbReference>
<evidence type="ECO:0000256" key="3">
    <source>
        <dbReference type="ARBA" id="ARBA00004496"/>
    </source>
</evidence>
<evidence type="ECO:0000313" key="18">
    <source>
        <dbReference type="EMBL" id="TPX55580.1"/>
    </source>
</evidence>
<dbReference type="GO" id="GO:0016192">
    <property type="term" value="P:vesicle-mediated transport"/>
    <property type="evidence" value="ECO:0007669"/>
    <property type="project" value="UniProtKB-KW"/>
</dbReference>
<name>A0A507DXH7_9FUNG</name>
<dbReference type="Gene3D" id="2.130.10.10">
    <property type="entry name" value="YVTN repeat-like/Quinoprotein amine dehydrogenase"/>
    <property type="match status" value="1"/>
</dbReference>